<dbReference type="EMBL" id="MRXX01000002">
    <property type="protein sequence ID" value="MBK4778959.1"/>
    <property type="molecule type" value="Genomic_DNA"/>
</dbReference>
<organism evidence="1 2">
    <name type="scientific">Streptococcus lactarius</name>
    <dbReference type="NCBI Taxonomy" id="684066"/>
    <lineage>
        <taxon>Bacteria</taxon>
        <taxon>Bacillati</taxon>
        <taxon>Bacillota</taxon>
        <taxon>Bacilli</taxon>
        <taxon>Lactobacillales</taxon>
        <taxon>Streptococcaceae</taxon>
        <taxon>Streptococcus</taxon>
    </lineage>
</organism>
<comment type="caution">
    <text evidence="1">The sequence shown here is derived from an EMBL/GenBank/DDBJ whole genome shotgun (WGS) entry which is preliminary data.</text>
</comment>
<sequence>MFVIINMVREMNFKKFSKLMLGIILLCQLNACVLSSKLADKENLQLTKVEIDKDYELKMKRLYRSIVTNYTKVSAGNIIDRNLKNNSFVYIGRESCPFCREFVPMLNELLLKSNNKVYYLDTESDSKNPRIQEFYQKFSIDGVPALLYFKKDGGYEILHEDDVLPEWINKMIEN</sequence>
<dbReference type="Proteomes" id="UP001138780">
    <property type="component" value="Unassembled WGS sequence"/>
</dbReference>
<dbReference type="Pfam" id="PF20207">
    <property type="entry name" value="DUF6568"/>
    <property type="match status" value="1"/>
</dbReference>
<evidence type="ECO:0000313" key="2">
    <source>
        <dbReference type="Proteomes" id="UP001138780"/>
    </source>
</evidence>
<dbReference type="InterPro" id="IPR036249">
    <property type="entry name" value="Thioredoxin-like_sf"/>
</dbReference>
<reference evidence="1" key="1">
    <citation type="submission" date="2016-12" db="EMBL/GenBank/DDBJ databases">
        <title>Draft genome of Streptococcus lactarius CCUG 66490T type strain.</title>
        <authorList>
            <person name="Salva-Serra F."/>
            <person name="Engstrom-Jakobsson H."/>
            <person name="Thorell K."/>
            <person name="Gomila M."/>
            <person name="Gonzales-Siles L."/>
            <person name="Busquets A."/>
            <person name="Jaen-Luchoro D."/>
            <person name="Karlsson R."/>
            <person name="Kristiansson E."/>
            <person name="Moore E."/>
        </authorList>
    </citation>
    <scope>NUCLEOTIDE SEQUENCE</scope>
    <source>
        <strain evidence="1">CCUG 66490</strain>
    </source>
</reference>
<accession>A0A9X0WN76</accession>
<gene>
    <name evidence="1" type="ORF">BTU61_01930</name>
</gene>
<name>A0A9X0WN76_9STRE</name>
<dbReference type="InterPro" id="IPR046698">
    <property type="entry name" value="PedC-like"/>
</dbReference>
<proteinExistence type="predicted"/>
<protein>
    <recommendedName>
        <fullName evidence="3">Thiol reductase thioredoxin</fullName>
    </recommendedName>
</protein>
<evidence type="ECO:0000313" key="1">
    <source>
        <dbReference type="EMBL" id="MBK4778959.1"/>
    </source>
</evidence>
<dbReference type="SUPFAM" id="SSF52833">
    <property type="entry name" value="Thioredoxin-like"/>
    <property type="match status" value="1"/>
</dbReference>
<dbReference type="AlphaFoldDB" id="A0A9X0WN76"/>
<dbReference type="Gene3D" id="3.40.30.10">
    <property type="entry name" value="Glutaredoxin"/>
    <property type="match status" value="1"/>
</dbReference>
<dbReference type="CDD" id="cd02947">
    <property type="entry name" value="TRX_family"/>
    <property type="match status" value="1"/>
</dbReference>
<evidence type="ECO:0008006" key="3">
    <source>
        <dbReference type="Google" id="ProtNLM"/>
    </source>
</evidence>